<name>A0A7V1CWF6_9GAMM</name>
<accession>A0A7V1CWF6</accession>
<reference evidence="1" key="1">
    <citation type="journal article" date="2020" name="mSystems">
        <title>Genome- and Community-Level Interaction Insights into Carbon Utilization and Element Cycling Functions of Hydrothermarchaeota in Hydrothermal Sediment.</title>
        <authorList>
            <person name="Zhou Z."/>
            <person name="Liu Y."/>
            <person name="Xu W."/>
            <person name="Pan J."/>
            <person name="Luo Z.H."/>
            <person name="Li M."/>
        </authorList>
    </citation>
    <scope>NUCLEOTIDE SEQUENCE [LARGE SCALE GENOMIC DNA]</scope>
    <source>
        <strain evidence="1">HyVt-346</strain>
    </source>
</reference>
<evidence type="ECO:0000313" key="1">
    <source>
        <dbReference type="EMBL" id="HEA15557.1"/>
    </source>
</evidence>
<comment type="caution">
    <text evidence="1">The sequence shown here is derived from an EMBL/GenBank/DDBJ whole genome shotgun (WGS) entry which is preliminary data.</text>
</comment>
<proteinExistence type="predicted"/>
<dbReference type="EMBL" id="DRGM01000043">
    <property type="protein sequence ID" value="HEA15557.1"/>
    <property type="molecule type" value="Genomic_DNA"/>
</dbReference>
<organism evidence="1">
    <name type="scientific">Pseudoalteromonas prydzensis</name>
    <dbReference type="NCBI Taxonomy" id="182141"/>
    <lineage>
        <taxon>Bacteria</taxon>
        <taxon>Pseudomonadati</taxon>
        <taxon>Pseudomonadota</taxon>
        <taxon>Gammaproteobacteria</taxon>
        <taxon>Alteromonadales</taxon>
        <taxon>Pseudoalteromonadaceae</taxon>
        <taxon>Pseudoalteromonas</taxon>
    </lineage>
</organism>
<feature type="non-terminal residue" evidence="1">
    <location>
        <position position="48"/>
    </location>
</feature>
<dbReference type="AlphaFoldDB" id="A0A7V1CWF6"/>
<dbReference type="Proteomes" id="UP000886188">
    <property type="component" value="Unassembled WGS sequence"/>
</dbReference>
<sequence>MINLTQGISKNFTLGSIGTYFANINEFVLPLNDYHEFYLFWWFAWSIM</sequence>
<gene>
    <name evidence="1" type="ORF">ENH88_03730</name>
</gene>
<protein>
    <submittedName>
        <fullName evidence="1">BCCT family transporter</fullName>
    </submittedName>
</protein>